<organism evidence="4 5">
    <name type="scientific">Jiella sonneratiae</name>
    <dbReference type="NCBI Taxonomy" id="2816856"/>
    <lineage>
        <taxon>Bacteria</taxon>
        <taxon>Pseudomonadati</taxon>
        <taxon>Pseudomonadota</taxon>
        <taxon>Alphaproteobacteria</taxon>
        <taxon>Hyphomicrobiales</taxon>
        <taxon>Aurantimonadaceae</taxon>
        <taxon>Jiella</taxon>
    </lineage>
</organism>
<keyword evidence="1" id="KW-0067">ATP-binding</keyword>
<name>A0ABS3IZ65_9HYPH</name>
<dbReference type="SUPFAM" id="SSF140990">
    <property type="entry name" value="FtsH protease domain-like"/>
    <property type="match status" value="1"/>
</dbReference>
<keyword evidence="5" id="KW-1185">Reference proteome</keyword>
<dbReference type="Gene3D" id="3.40.50.300">
    <property type="entry name" value="P-loop containing nucleotide triphosphate hydrolases"/>
    <property type="match status" value="1"/>
</dbReference>
<comment type="similarity">
    <text evidence="1">Belongs to the AAA ATPase family.</text>
</comment>
<dbReference type="Gene3D" id="1.20.58.760">
    <property type="entry name" value="Peptidase M41"/>
    <property type="match status" value="1"/>
</dbReference>
<accession>A0ABS3IZ65</accession>
<sequence>MTDNARSNSPSRRPDIPNRRTRTTDLSSFITRALMLRALRSAGMQHMLFGAPGAVMVIPSSDEDAEEFAKCARRMLRGSPDQSLDLKLQVYNATGGTSMERAAVEGITAYPQVVVVARKASMSLRALAAGADATLWLPSPDADLVGTALRMVRSRSPGRLDLEMVATLPITLMASSFRGRSVEQGVARARRLSAARAQGRAPVGDGPSLDDLHGLGDAAAWGRALAADLAEYRAGRLPWTYVDRGVLVAGPTGTGKTTFARALAKSCGVPIHVHSIARWQSAGHLGDMLRAMRKAFEEARSSAPCILFLDEIDSVGNRDERSDQNRNYTRQVVNGLLECLDGAEEREGVVVVGATNLPHVIDPAVLRPGRLDRRIDIPLPDERARQGILRHHLRNDLAATDLAPFAERLEGRSGADIERAVRDTRRRARSERRAMAEADLAASLPPVERLSDAAFRRACVHEAGHWIVGHALEPESGIAPALARVARHVAEGRGGFTNFDRIPGADRTRASHLAEIAVCLAGAAAELEVLGDRGNGAGGREGSDLQMATAIAVGLECSHGLGSSLLYRAPADDRAVRALLLRDPALAGAVQETLASCLERARTIVRERRTEVVEAARILGLRGRLQRKAEDSNQGYDQSPKSEASG</sequence>
<comment type="caution">
    <text evidence="4">The sequence shown here is derived from an EMBL/GenBank/DDBJ whole genome shotgun (WGS) entry which is preliminary data.</text>
</comment>
<reference evidence="4 5" key="1">
    <citation type="submission" date="2021-03" db="EMBL/GenBank/DDBJ databases">
        <title>Whole genome sequence of Jiella sp. MQZ13P-4.</title>
        <authorList>
            <person name="Tuo L."/>
        </authorList>
    </citation>
    <scope>NUCLEOTIDE SEQUENCE [LARGE SCALE GENOMIC DNA]</scope>
    <source>
        <strain evidence="4 5">MQZ13P-4</strain>
    </source>
</reference>
<dbReference type="PROSITE" id="PS00674">
    <property type="entry name" value="AAA"/>
    <property type="match status" value="1"/>
</dbReference>
<dbReference type="CDD" id="cd19481">
    <property type="entry name" value="RecA-like_protease"/>
    <property type="match status" value="1"/>
</dbReference>
<dbReference type="Proteomes" id="UP000664288">
    <property type="component" value="Unassembled WGS sequence"/>
</dbReference>
<evidence type="ECO:0000259" key="3">
    <source>
        <dbReference type="SMART" id="SM00382"/>
    </source>
</evidence>
<dbReference type="SMART" id="SM00382">
    <property type="entry name" value="AAA"/>
    <property type="match status" value="1"/>
</dbReference>
<keyword evidence="1" id="KW-0547">Nucleotide-binding</keyword>
<proteinExistence type="inferred from homology"/>
<feature type="compositionally biased region" description="Polar residues" evidence="2">
    <location>
        <begin position="1"/>
        <end position="11"/>
    </location>
</feature>
<evidence type="ECO:0000256" key="2">
    <source>
        <dbReference type="SAM" id="MobiDB-lite"/>
    </source>
</evidence>
<dbReference type="InterPro" id="IPR003960">
    <property type="entry name" value="ATPase_AAA_CS"/>
</dbReference>
<evidence type="ECO:0000313" key="5">
    <source>
        <dbReference type="Proteomes" id="UP000664288"/>
    </source>
</evidence>
<dbReference type="InterPro" id="IPR003959">
    <property type="entry name" value="ATPase_AAA_core"/>
</dbReference>
<dbReference type="InterPro" id="IPR003593">
    <property type="entry name" value="AAA+_ATPase"/>
</dbReference>
<protein>
    <submittedName>
        <fullName evidence="4">AAA family ATPase</fullName>
    </submittedName>
</protein>
<dbReference type="RefSeq" id="WP_207349338.1">
    <property type="nucleotide sequence ID" value="NZ_JAFMPY010000003.1"/>
</dbReference>
<dbReference type="PANTHER" id="PTHR23076:SF97">
    <property type="entry name" value="ATP-DEPENDENT ZINC METALLOPROTEASE YME1L1"/>
    <property type="match status" value="1"/>
</dbReference>
<dbReference type="PANTHER" id="PTHR23076">
    <property type="entry name" value="METALLOPROTEASE M41 FTSH"/>
    <property type="match status" value="1"/>
</dbReference>
<feature type="domain" description="AAA+ ATPase" evidence="3">
    <location>
        <begin position="242"/>
        <end position="381"/>
    </location>
</feature>
<dbReference type="InterPro" id="IPR037219">
    <property type="entry name" value="Peptidase_M41-like"/>
</dbReference>
<dbReference type="SUPFAM" id="SSF52540">
    <property type="entry name" value="P-loop containing nucleoside triphosphate hydrolases"/>
    <property type="match status" value="1"/>
</dbReference>
<dbReference type="EMBL" id="JAFMPY010000003">
    <property type="protein sequence ID" value="MBO0902697.1"/>
    <property type="molecule type" value="Genomic_DNA"/>
</dbReference>
<evidence type="ECO:0000256" key="1">
    <source>
        <dbReference type="RuleBase" id="RU003651"/>
    </source>
</evidence>
<dbReference type="Gene3D" id="1.10.8.60">
    <property type="match status" value="1"/>
</dbReference>
<dbReference type="InterPro" id="IPR027417">
    <property type="entry name" value="P-loop_NTPase"/>
</dbReference>
<dbReference type="Pfam" id="PF00004">
    <property type="entry name" value="AAA"/>
    <property type="match status" value="1"/>
</dbReference>
<gene>
    <name evidence="4" type="ORF">J1C47_03525</name>
</gene>
<evidence type="ECO:0000313" key="4">
    <source>
        <dbReference type="EMBL" id="MBO0902697.1"/>
    </source>
</evidence>
<feature type="region of interest" description="Disordered" evidence="2">
    <location>
        <begin position="1"/>
        <end position="24"/>
    </location>
</feature>